<name>A0A133PGQ1_9FIRM</name>
<organism evidence="2">
    <name type="scientific">Peptoniphilus harei</name>
    <dbReference type="NCBI Taxonomy" id="54005"/>
    <lineage>
        <taxon>Bacteria</taxon>
        <taxon>Bacillati</taxon>
        <taxon>Bacillota</taxon>
        <taxon>Tissierellia</taxon>
        <taxon>Tissierellales</taxon>
        <taxon>Peptoniphilaceae</taxon>
        <taxon>Peptoniphilus</taxon>
    </lineage>
</organism>
<accession>A0A133PGQ1</accession>
<dbReference type="RefSeq" id="WP_060800739.1">
    <property type="nucleotide sequence ID" value="NZ_KQ957105.1"/>
</dbReference>
<evidence type="ECO:0000313" key="3">
    <source>
        <dbReference type="Proteomes" id="UP000070174"/>
    </source>
</evidence>
<evidence type="ECO:0000313" key="2">
    <source>
        <dbReference type="EMBL" id="KXA27757.1"/>
    </source>
</evidence>
<sequence>MILLENKIAIFNKIVFLKQKEECEKRIKEEKEKAAKILEDKIKSLEEDEKAYVDRRVNLAKRRGYELIASVEEQKRVLFLEEDEKLLNELLETLSERLLEFTKTDEYVEKEAECFRNILDEIDEKAIYLYVKDDEKKELVDKFKEIAKEKGVELKLDQLFEYHLGGFIVSDINRTYNINLSLKNKLDDMKYEIGSMLHEKLKERGEVIGKSNN</sequence>
<keyword evidence="1" id="KW-0175">Coiled coil</keyword>
<proteinExistence type="predicted"/>
<gene>
    <name evidence="2" type="ORF">HMPREF3229_01828</name>
</gene>
<dbReference type="Proteomes" id="UP000070174">
    <property type="component" value="Unassembled WGS sequence"/>
</dbReference>
<dbReference type="EMBL" id="LRQE01000050">
    <property type="protein sequence ID" value="KXA27757.1"/>
    <property type="molecule type" value="Genomic_DNA"/>
</dbReference>
<evidence type="ECO:0000256" key="1">
    <source>
        <dbReference type="SAM" id="Coils"/>
    </source>
</evidence>
<dbReference type="PATRIC" id="fig|54005.3.peg.1791"/>
<feature type="coiled-coil region" evidence="1">
    <location>
        <begin position="20"/>
        <end position="55"/>
    </location>
</feature>
<dbReference type="InterPro" id="IPR038495">
    <property type="entry name" value="ATPase_E_C"/>
</dbReference>
<protein>
    <recommendedName>
        <fullName evidence="4">V-type ATP synthase subunit E</fullName>
    </recommendedName>
</protein>
<reference evidence="2 3" key="1">
    <citation type="submission" date="2016-01" db="EMBL/GenBank/DDBJ databases">
        <authorList>
            <person name="Oliw E.H."/>
        </authorList>
    </citation>
    <scope>NUCLEOTIDE SEQUENCE [LARGE SCALE GENOMIC DNA]</scope>
    <source>
        <strain evidence="2 3">CMW7756A</strain>
    </source>
</reference>
<dbReference type="AlphaFoldDB" id="A0A133PGQ1"/>
<comment type="caution">
    <text evidence="2">The sequence shown here is derived from an EMBL/GenBank/DDBJ whole genome shotgun (WGS) entry which is preliminary data.</text>
</comment>
<evidence type="ECO:0008006" key="4">
    <source>
        <dbReference type="Google" id="ProtNLM"/>
    </source>
</evidence>
<dbReference type="Gene3D" id="3.30.2320.30">
    <property type="entry name" value="ATP synthase, E subunit, C-terminal"/>
    <property type="match status" value="1"/>
</dbReference>
<dbReference type="SUPFAM" id="SSF160527">
    <property type="entry name" value="V-type ATPase subunit E-like"/>
    <property type="match status" value="1"/>
</dbReference>